<dbReference type="Proteomes" id="UP000571084">
    <property type="component" value="Unassembled WGS sequence"/>
</dbReference>
<organism evidence="1 2">
    <name type="scientific">Glaciimonas immobilis</name>
    <dbReference type="NCBI Taxonomy" id="728004"/>
    <lineage>
        <taxon>Bacteria</taxon>
        <taxon>Pseudomonadati</taxon>
        <taxon>Pseudomonadota</taxon>
        <taxon>Betaproteobacteria</taxon>
        <taxon>Burkholderiales</taxon>
        <taxon>Oxalobacteraceae</taxon>
        <taxon>Glaciimonas</taxon>
    </lineage>
</organism>
<keyword evidence="2" id="KW-1185">Reference proteome</keyword>
<name>A0A840RV94_9BURK</name>
<accession>A0A840RV94</accession>
<protein>
    <submittedName>
        <fullName evidence="1">Uncharacterized protein</fullName>
    </submittedName>
</protein>
<proteinExistence type="predicted"/>
<evidence type="ECO:0000313" key="2">
    <source>
        <dbReference type="Proteomes" id="UP000571084"/>
    </source>
</evidence>
<gene>
    <name evidence="1" type="ORF">HNR39_002255</name>
</gene>
<dbReference type="EMBL" id="JACHHQ010000004">
    <property type="protein sequence ID" value="MBB5200420.1"/>
    <property type="molecule type" value="Genomic_DNA"/>
</dbReference>
<reference evidence="1 2" key="1">
    <citation type="submission" date="2020-08" db="EMBL/GenBank/DDBJ databases">
        <title>Genomic Encyclopedia of Type Strains, Phase IV (KMG-IV): sequencing the most valuable type-strain genomes for metagenomic binning, comparative biology and taxonomic classification.</title>
        <authorList>
            <person name="Goeker M."/>
        </authorList>
    </citation>
    <scope>NUCLEOTIDE SEQUENCE [LARGE SCALE GENOMIC DNA]</scope>
    <source>
        <strain evidence="1 2">DSM 23240</strain>
    </source>
</reference>
<dbReference type="AlphaFoldDB" id="A0A840RV94"/>
<evidence type="ECO:0000313" key="1">
    <source>
        <dbReference type="EMBL" id="MBB5200420.1"/>
    </source>
</evidence>
<sequence>MGPVDEDGKPFNLDVRFKDDGVYKDGALTWGSRGKINRHSFAEVIHANL</sequence>
<comment type="caution">
    <text evidence="1">The sequence shown here is derived from an EMBL/GenBank/DDBJ whole genome shotgun (WGS) entry which is preliminary data.</text>
</comment>